<dbReference type="Proteomes" id="UP001217089">
    <property type="component" value="Unassembled WGS sequence"/>
</dbReference>
<name>A0ABQ9FPL7_TEGGR</name>
<evidence type="ECO:0000256" key="1">
    <source>
        <dbReference type="SAM" id="Phobius"/>
    </source>
</evidence>
<evidence type="ECO:0000256" key="2">
    <source>
        <dbReference type="SAM" id="SignalP"/>
    </source>
</evidence>
<organism evidence="3 4">
    <name type="scientific">Tegillarca granosa</name>
    <name type="common">Malaysian cockle</name>
    <name type="synonym">Anadara granosa</name>
    <dbReference type="NCBI Taxonomy" id="220873"/>
    <lineage>
        <taxon>Eukaryota</taxon>
        <taxon>Metazoa</taxon>
        <taxon>Spiralia</taxon>
        <taxon>Lophotrochozoa</taxon>
        <taxon>Mollusca</taxon>
        <taxon>Bivalvia</taxon>
        <taxon>Autobranchia</taxon>
        <taxon>Pteriomorphia</taxon>
        <taxon>Arcoida</taxon>
        <taxon>Arcoidea</taxon>
        <taxon>Arcidae</taxon>
        <taxon>Tegillarca</taxon>
    </lineage>
</organism>
<comment type="caution">
    <text evidence="3">The sequence shown here is derived from an EMBL/GenBank/DDBJ whole genome shotgun (WGS) entry which is preliminary data.</text>
</comment>
<gene>
    <name evidence="3" type="ORF">KUTeg_004300</name>
</gene>
<feature type="chain" id="PRO_5046381636" evidence="2">
    <location>
        <begin position="21"/>
        <end position="361"/>
    </location>
</feature>
<feature type="transmembrane region" description="Helical" evidence="1">
    <location>
        <begin position="30"/>
        <end position="52"/>
    </location>
</feature>
<reference evidence="3 4" key="1">
    <citation type="submission" date="2022-12" db="EMBL/GenBank/DDBJ databases">
        <title>Chromosome-level genome of Tegillarca granosa.</title>
        <authorList>
            <person name="Kim J."/>
        </authorList>
    </citation>
    <scope>NUCLEOTIDE SEQUENCE [LARGE SCALE GENOMIC DNA]</scope>
    <source>
        <strain evidence="3">Teg-2019</strain>
        <tissue evidence="3">Adductor muscle</tissue>
    </source>
</reference>
<keyword evidence="1" id="KW-0472">Membrane</keyword>
<feature type="signal peptide" evidence="2">
    <location>
        <begin position="1"/>
        <end position="20"/>
    </location>
</feature>
<keyword evidence="4" id="KW-1185">Reference proteome</keyword>
<accession>A0ABQ9FPL7</accession>
<evidence type="ECO:0000313" key="3">
    <source>
        <dbReference type="EMBL" id="KAJ8319209.1"/>
    </source>
</evidence>
<keyword evidence="2" id="KW-0732">Signal</keyword>
<keyword evidence="1" id="KW-1133">Transmembrane helix</keyword>
<keyword evidence="1" id="KW-0812">Transmembrane</keyword>
<proteinExistence type="predicted"/>
<evidence type="ECO:0000313" key="4">
    <source>
        <dbReference type="Proteomes" id="UP001217089"/>
    </source>
</evidence>
<protein>
    <submittedName>
        <fullName evidence="3">Uncharacterized protein</fullName>
    </submittedName>
</protein>
<sequence length="361" mass="40560">MYKFTLYMFICMGLLTGVLGDNYSYFGLVVSSIASGFLFVLILVMIVVGAIWNDWFPRFQNKQGKIKVERIIRKKHESQESIIGSDLKHYNPSHGVSLPPSRQNTEGRRSELTKTKIMNTSMQPSEKADTWIQEVQPSSFEEKSKEMEFEDEEPFILVTELLPDTEHTTSKTANGELRTFVSRHSDTKAETFHTTEQIVTSLEKQSLTEVKSGGVVSTVEKQPLRVQSSGGIITSIEKRPLQIQNSKEFTTTIEKQTFQVQNSGGIITSVERQPIQVQSSGGIVTTIEKQPLQIQTSETIVTTNFEKQPLQRLSTLPNSKDAVMDLSDEEDDGQDAVTHDPAVFRRSVTGYGYADANMVLY</sequence>
<dbReference type="EMBL" id="JARBDR010000214">
    <property type="protein sequence ID" value="KAJ8319209.1"/>
    <property type="molecule type" value="Genomic_DNA"/>
</dbReference>